<dbReference type="PANTHER" id="PTHR19229:SF250">
    <property type="entry name" value="ABC TRANSPORTER DOMAIN-CONTAINING PROTEIN-RELATED"/>
    <property type="match status" value="1"/>
</dbReference>
<feature type="transmembrane region" description="Helical" evidence="7">
    <location>
        <begin position="322"/>
        <end position="345"/>
    </location>
</feature>
<dbReference type="Pfam" id="PF00005">
    <property type="entry name" value="ABC_tran"/>
    <property type="match status" value="2"/>
</dbReference>
<dbReference type="GO" id="GO:0016887">
    <property type="term" value="F:ATP hydrolysis activity"/>
    <property type="evidence" value="ECO:0007669"/>
    <property type="project" value="InterPro"/>
</dbReference>
<dbReference type="AlphaFoldDB" id="A0A815AE93"/>
<comment type="caution">
    <text evidence="9">The sequence shown here is derived from an EMBL/GenBank/DDBJ whole genome shotgun (WGS) entry which is preliminary data.</text>
</comment>
<evidence type="ECO:0000256" key="6">
    <source>
        <dbReference type="ARBA" id="ARBA00023136"/>
    </source>
</evidence>
<dbReference type="InterPro" id="IPR013525">
    <property type="entry name" value="ABC2_TM"/>
</dbReference>
<feature type="transmembrane region" description="Helical" evidence="7">
    <location>
        <begin position="714"/>
        <end position="735"/>
    </location>
</feature>
<dbReference type="CDD" id="cd03263">
    <property type="entry name" value="ABC_subfamily_A"/>
    <property type="match status" value="1"/>
</dbReference>
<feature type="transmembrane region" description="Helical" evidence="7">
    <location>
        <begin position="544"/>
        <end position="572"/>
    </location>
</feature>
<organism evidence="9 11">
    <name type="scientific">Didymodactylos carnosus</name>
    <dbReference type="NCBI Taxonomy" id="1234261"/>
    <lineage>
        <taxon>Eukaryota</taxon>
        <taxon>Metazoa</taxon>
        <taxon>Spiralia</taxon>
        <taxon>Gnathifera</taxon>
        <taxon>Rotifera</taxon>
        <taxon>Eurotatoria</taxon>
        <taxon>Bdelloidea</taxon>
        <taxon>Philodinida</taxon>
        <taxon>Philodinidae</taxon>
        <taxon>Didymodactylos</taxon>
    </lineage>
</organism>
<evidence type="ECO:0000256" key="4">
    <source>
        <dbReference type="ARBA" id="ARBA00022840"/>
    </source>
</evidence>
<dbReference type="InterPro" id="IPR026082">
    <property type="entry name" value="ABCA"/>
</dbReference>
<dbReference type="SUPFAM" id="SSF52540">
    <property type="entry name" value="P-loop containing nucleoside triphosphate hydrolases"/>
    <property type="match status" value="2"/>
</dbReference>
<comment type="subcellular location">
    <subcellularLocation>
        <location evidence="1">Membrane</location>
        <topology evidence="1">Multi-pass membrane protein</topology>
    </subcellularLocation>
</comment>
<dbReference type="GO" id="GO:0140359">
    <property type="term" value="F:ABC-type transporter activity"/>
    <property type="evidence" value="ECO:0007669"/>
    <property type="project" value="InterPro"/>
</dbReference>
<keyword evidence="5 7" id="KW-1133">Transmembrane helix</keyword>
<feature type="transmembrane region" description="Helical" evidence="7">
    <location>
        <begin position="503"/>
        <end position="523"/>
    </location>
</feature>
<proteinExistence type="predicted"/>
<dbReference type="GO" id="GO:0005319">
    <property type="term" value="F:lipid transporter activity"/>
    <property type="evidence" value="ECO:0007669"/>
    <property type="project" value="TreeGrafter"/>
</dbReference>
<dbReference type="InterPro" id="IPR003439">
    <property type="entry name" value="ABC_transporter-like_ATP-bd"/>
</dbReference>
<keyword evidence="2 7" id="KW-0812">Transmembrane</keyword>
<dbReference type="GO" id="GO:0005524">
    <property type="term" value="F:ATP binding"/>
    <property type="evidence" value="ECO:0007669"/>
    <property type="project" value="UniProtKB-KW"/>
</dbReference>
<keyword evidence="4" id="KW-0067">ATP-binding</keyword>
<evidence type="ECO:0000313" key="9">
    <source>
        <dbReference type="EMBL" id="CAF1254572.1"/>
    </source>
</evidence>
<dbReference type="InterPro" id="IPR027417">
    <property type="entry name" value="P-loop_NTPase"/>
</dbReference>
<dbReference type="InterPro" id="IPR003593">
    <property type="entry name" value="AAA+_ATPase"/>
</dbReference>
<keyword evidence="3" id="KW-0547">Nucleotide-binding</keyword>
<dbReference type="EMBL" id="CAJOBC010015984">
    <property type="protein sequence ID" value="CAF4025953.1"/>
    <property type="molecule type" value="Genomic_DNA"/>
</dbReference>
<reference evidence="9" key="1">
    <citation type="submission" date="2021-02" db="EMBL/GenBank/DDBJ databases">
        <authorList>
            <person name="Nowell W R."/>
        </authorList>
    </citation>
    <scope>NUCLEOTIDE SEQUENCE</scope>
</reference>
<evidence type="ECO:0000256" key="2">
    <source>
        <dbReference type="ARBA" id="ARBA00022692"/>
    </source>
</evidence>
<evidence type="ECO:0000313" key="11">
    <source>
        <dbReference type="Proteomes" id="UP000663829"/>
    </source>
</evidence>
<dbReference type="Proteomes" id="UP000663829">
    <property type="component" value="Unassembled WGS sequence"/>
</dbReference>
<feature type="domain" description="ABC transporter" evidence="8">
    <location>
        <begin position="783"/>
        <end position="997"/>
    </location>
</feature>
<evidence type="ECO:0000256" key="7">
    <source>
        <dbReference type="SAM" id="Phobius"/>
    </source>
</evidence>
<dbReference type="PROSITE" id="PS50893">
    <property type="entry name" value="ABC_TRANSPORTER_2"/>
    <property type="match status" value="1"/>
</dbReference>
<name>A0A815AE93_9BILA</name>
<evidence type="ECO:0000256" key="1">
    <source>
        <dbReference type="ARBA" id="ARBA00004141"/>
    </source>
</evidence>
<gene>
    <name evidence="9" type="ORF">GPM918_LOCUS26299</name>
    <name evidence="10" type="ORF">SRO942_LOCUS26416</name>
</gene>
<protein>
    <recommendedName>
        <fullName evidence="8">ABC transporter domain-containing protein</fullName>
    </recommendedName>
</protein>
<dbReference type="Proteomes" id="UP000681722">
    <property type="component" value="Unassembled WGS sequence"/>
</dbReference>
<feature type="transmembrane region" description="Helical" evidence="7">
    <location>
        <begin position="623"/>
        <end position="643"/>
    </location>
</feature>
<dbReference type="OrthoDB" id="10255969at2759"/>
<keyword evidence="11" id="KW-1185">Reference proteome</keyword>
<evidence type="ECO:0000259" key="8">
    <source>
        <dbReference type="PROSITE" id="PS50893"/>
    </source>
</evidence>
<keyword evidence="6 7" id="KW-0472">Membrane</keyword>
<dbReference type="Gene3D" id="3.40.50.300">
    <property type="entry name" value="P-loop containing nucleotide triphosphate hydrolases"/>
    <property type="match status" value="2"/>
</dbReference>
<feature type="transmembrane region" description="Helical" evidence="7">
    <location>
        <begin position="592"/>
        <end position="616"/>
    </location>
</feature>
<dbReference type="SMART" id="SM00382">
    <property type="entry name" value="AAA"/>
    <property type="match status" value="1"/>
</dbReference>
<dbReference type="EMBL" id="CAJNOQ010010542">
    <property type="protein sequence ID" value="CAF1254572.1"/>
    <property type="molecule type" value="Genomic_DNA"/>
</dbReference>
<accession>A0A815AE93</accession>
<evidence type="ECO:0000256" key="5">
    <source>
        <dbReference type="ARBA" id="ARBA00022989"/>
    </source>
</evidence>
<dbReference type="GO" id="GO:0016020">
    <property type="term" value="C:membrane"/>
    <property type="evidence" value="ECO:0007669"/>
    <property type="project" value="UniProtKB-SubCell"/>
</dbReference>
<dbReference type="PANTHER" id="PTHR19229">
    <property type="entry name" value="ATP-BINDING CASSETTE TRANSPORTER SUBFAMILY A ABCA"/>
    <property type="match status" value="1"/>
</dbReference>
<evidence type="ECO:0000313" key="10">
    <source>
        <dbReference type="EMBL" id="CAF4025953.1"/>
    </source>
</evidence>
<evidence type="ECO:0000256" key="3">
    <source>
        <dbReference type="ARBA" id="ARBA00022741"/>
    </source>
</evidence>
<dbReference type="Pfam" id="PF12698">
    <property type="entry name" value="ABC2_membrane_3"/>
    <property type="match status" value="1"/>
</dbReference>
<sequence>MLQSNSGTVTVEGYDNTRNLQTVRKMIGYCPQYDILYDELSVKEHLELVAKLRSMTKDDMNNSINKILTQISLSNDEKKLAKDLSGGMKRRLSVGMALIGDPEVTNRLYYQNNREKICLHIDPTNRRKIWSIIKKLKEDERCVILTTHHLEEADILSDKIAIMTDGRLQAYGSSEFLKQQTSLKYRLFIEKASICDENRVTCYIQQYVNNVILEQESMSELIYGIPRGKENNTFKLIEQLDRKENRENIQIDGFGISMITIEDVFIQLVKEAHTNHGYFEEKKKQLAHAVFDVHDRITTYHLYIQQFYALIVKRLLISCRQYIFLIGFFLLSILIEIIIVCAFPTPVQILSTLLQNDHVKFAQVQLIPSIYNSKQTIVVYGNNFSELQNVGTIEQLTTDTIMSYIQQGYHETEMIFIQKYQIAQARYTNVTFNAYFSTVNYHAAAVSLGVSMNQLFQYYSNSSQTKQIITINQPIITTESTSTSSSADLLAKLFCFDIIPMSLFGFMNSIVATLYTSMIILLITTERVSKSKYLQLMANLSKWIYWLSNATYDFVLCFILCSLLTIIVKISAVATTNFDAEVISFNPMPQTILFFIITILFSCASLPFVYIWSFFINNEIIGFINYVIINIVACFFDVVLNFVEVYTIGQSVTSSVMTALRWILAVLFPTVNFKRSLYNIRIHDNNVCIDTINSILSSNLKKNEMWSSIKEPGIGLHILIFFIQMIVWWLLILLIENKQHIKCICKQKRSALTDRFDDKNLPDDVYEERNKTLATSENSQNVLIVKDLIQQFKKGKTLQTAVDHLNFAVTHPSCFGLLGINGAGKTTTFRMLIGELLPTSGDIFIRGKNIVTTKSYVQIGYCPQFDWLIYYLTVNETLTLFARLHGLKEKNIPDICTNTIQLFGLDSYITRRIQKLSGGNGRKVSTALAFMANPEIVFLDEPTTGLDVVSKRKVWEVIRAARNAGMTIILTSHSYRWVYKPTFEYKRLLGGRACISISA</sequence>